<gene>
    <name evidence="14" type="ORF">A1O9_01095</name>
</gene>
<dbReference type="RefSeq" id="XP_013265709.1">
    <property type="nucleotide sequence ID" value="XM_013410255.1"/>
</dbReference>
<evidence type="ECO:0000313" key="14">
    <source>
        <dbReference type="EMBL" id="KEF63119.1"/>
    </source>
</evidence>
<evidence type="ECO:0000256" key="3">
    <source>
        <dbReference type="ARBA" id="ARBA00022737"/>
    </source>
</evidence>
<keyword evidence="11" id="KW-0472">Membrane</keyword>
<dbReference type="Pfam" id="PF04082">
    <property type="entry name" value="Fungal_trans"/>
    <property type="match status" value="1"/>
</dbReference>
<dbReference type="Proteomes" id="UP000027920">
    <property type="component" value="Unassembled WGS sequence"/>
</dbReference>
<dbReference type="InterPro" id="IPR051059">
    <property type="entry name" value="VerF-like"/>
</dbReference>
<keyword evidence="7" id="KW-0238">DNA-binding</keyword>
<dbReference type="EMBL" id="AMGV01000001">
    <property type="protein sequence ID" value="KEF63119.1"/>
    <property type="molecule type" value="Genomic_DNA"/>
</dbReference>
<dbReference type="GO" id="GO:0006351">
    <property type="term" value="P:DNA-templated transcription"/>
    <property type="evidence" value="ECO:0007669"/>
    <property type="project" value="InterPro"/>
</dbReference>
<dbReference type="GO" id="GO:0000785">
    <property type="term" value="C:chromatin"/>
    <property type="evidence" value="ECO:0007669"/>
    <property type="project" value="TreeGrafter"/>
</dbReference>
<dbReference type="STRING" id="1182545.A0A072PSN7"/>
<dbReference type="GO" id="GO:0000981">
    <property type="term" value="F:DNA-binding transcription factor activity, RNA polymerase II-specific"/>
    <property type="evidence" value="ECO:0007669"/>
    <property type="project" value="InterPro"/>
</dbReference>
<feature type="domain" description="Xylanolytic transcriptional activator regulatory" evidence="13">
    <location>
        <begin position="260"/>
        <end position="461"/>
    </location>
</feature>
<evidence type="ECO:0000259" key="13">
    <source>
        <dbReference type="Pfam" id="PF04082"/>
    </source>
</evidence>
<evidence type="ECO:0000259" key="12">
    <source>
        <dbReference type="Pfam" id="PF00172"/>
    </source>
</evidence>
<organism evidence="14 15">
    <name type="scientific">Exophiala aquamarina CBS 119918</name>
    <dbReference type="NCBI Taxonomy" id="1182545"/>
    <lineage>
        <taxon>Eukaryota</taxon>
        <taxon>Fungi</taxon>
        <taxon>Dikarya</taxon>
        <taxon>Ascomycota</taxon>
        <taxon>Pezizomycotina</taxon>
        <taxon>Eurotiomycetes</taxon>
        <taxon>Chaetothyriomycetidae</taxon>
        <taxon>Chaetothyriales</taxon>
        <taxon>Herpotrichiellaceae</taxon>
        <taxon>Exophiala</taxon>
    </lineage>
</organism>
<dbReference type="OrthoDB" id="10018191at2759"/>
<keyword evidence="15" id="KW-1185">Reference proteome</keyword>
<keyword evidence="11" id="KW-1133">Transmembrane helix</keyword>
<dbReference type="HOGENOM" id="CLU_012538_2_0_1"/>
<accession>A0A072PSN7</accession>
<evidence type="ECO:0000256" key="9">
    <source>
        <dbReference type="ARBA" id="ARBA00023242"/>
    </source>
</evidence>
<evidence type="ECO:0000256" key="2">
    <source>
        <dbReference type="ARBA" id="ARBA00022723"/>
    </source>
</evidence>
<evidence type="ECO:0000256" key="5">
    <source>
        <dbReference type="ARBA" id="ARBA00022833"/>
    </source>
</evidence>
<evidence type="ECO:0000256" key="4">
    <source>
        <dbReference type="ARBA" id="ARBA00022771"/>
    </source>
</evidence>
<dbReference type="AlphaFoldDB" id="A0A072PSN7"/>
<evidence type="ECO:0000256" key="6">
    <source>
        <dbReference type="ARBA" id="ARBA00023015"/>
    </source>
</evidence>
<dbReference type="GO" id="GO:0005634">
    <property type="term" value="C:nucleus"/>
    <property type="evidence" value="ECO:0007669"/>
    <property type="project" value="UniProtKB-SubCell"/>
</dbReference>
<keyword evidence="4" id="KW-0863">Zinc-finger</keyword>
<evidence type="ECO:0000313" key="15">
    <source>
        <dbReference type="Proteomes" id="UP000027920"/>
    </source>
</evidence>
<feature type="region of interest" description="Disordered" evidence="10">
    <location>
        <begin position="123"/>
        <end position="145"/>
    </location>
</feature>
<dbReference type="InterPro" id="IPR007219">
    <property type="entry name" value="XnlR_reg_dom"/>
</dbReference>
<dbReference type="GeneID" id="25276043"/>
<reference evidence="14 15" key="1">
    <citation type="submission" date="2013-03" db="EMBL/GenBank/DDBJ databases">
        <title>The Genome Sequence of Exophiala aquamarina CBS 119918.</title>
        <authorList>
            <consortium name="The Broad Institute Genomics Platform"/>
            <person name="Cuomo C."/>
            <person name="de Hoog S."/>
            <person name="Gorbushina A."/>
            <person name="Walker B."/>
            <person name="Young S.K."/>
            <person name="Zeng Q."/>
            <person name="Gargeya S."/>
            <person name="Fitzgerald M."/>
            <person name="Haas B."/>
            <person name="Abouelleil A."/>
            <person name="Allen A.W."/>
            <person name="Alvarado L."/>
            <person name="Arachchi H.M."/>
            <person name="Berlin A.M."/>
            <person name="Chapman S.B."/>
            <person name="Gainer-Dewar J."/>
            <person name="Goldberg J."/>
            <person name="Griggs A."/>
            <person name="Gujja S."/>
            <person name="Hansen M."/>
            <person name="Howarth C."/>
            <person name="Imamovic A."/>
            <person name="Ireland A."/>
            <person name="Larimer J."/>
            <person name="McCowan C."/>
            <person name="Murphy C."/>
            <person name="Pearson M."/>
            <person name="Poon T.W."/>
            <person name="Priest M."/>
            <person name="Roberts A."/>
            <person name="Saif S."/>
            <person name="Shea T."/>
            <person name="Sisk P."/>
            <person name="Sykes S."/>
            <person name="Wortman J."/>
            <person name="Nusbaum C."/>
            <person name="Birren B."/>
        </authorList>
    </citation>
    <scope>NUCLEOTIDE SEQUENCE [LARGE SCALE GENOMIC DNA]</scope>
    <source>
        <strain evidence="14 15">CBS 119918</strain>
    </source>
</reference>
<keyword evidence="2" id="KW-0479">Metal-binding</keyword>
<dbReference type="CDD" id="cd00067">
    <property type="entry name" value="GAL4"/>
    <property type="match status" value="1"/>
</dbReference>
<dbReference type="PANTHER" id="PTHR40626">
    <property type="entry name" value="MIP31509P"/>
    <property type="match status" value="1"/>
</dbReference>
<keyword evidence="6" id="KW-0805">Transcription regulation</keyword>
<dbReference type="InterPro" id="IPR036864">
    <property type="entry name" value="Zn2-C6_fun-type_DNA-bd_sf"/>
</dbReference>
<dbReference type="GO" id="GO:0008270">
    <property type="term" value="F:zinc ion binding"/>
    <property type="evidence" value="ECO:0007669"/>
    <property type="project" value="UniProtKB-KW"/>
</dbReference>
<evidence type="ECO:0000256" key="7">
    <source>
        <dbReference type="ARBA" id="ARBA00023125"/>
    </source>
</evidence>
<keyword evidence="5" id="KW-0862">Zinc</keyword>
<protein>
    <recommendedName>
        <fullName evidence="16">Zn(2)-C6 fungal-type domain-containing protein</fullName>
    </recommendedName>
</protein>
<evidence type="ECO:0000256" key="10">
    <source>
        <dbReference type="SAM" id="MobiDB-lite"/>
    </source>
</evidence>
<keyword evidence="8" id="KW-0804">Transcription</keyword>
<feature type="transmembrane region" description="Helical" evidence="11">
    <location>
        <begin position="522"/>
        <end position="542"/>
    </location>
</feature>
<keyword evidence="11" id="KW-0812">Transmembrane</keyword>
<dbReference type="GO" id="GO:0000978">
    <property type="term" value="F:RNA polymerase II cis-regulatory region sequence-specific DNA binding"/>
    <property type="evidence" value="ECO:0007669"/>
    <property type="project" value="InterPro"/>
</dbReference>
<evidence type="ECO:0000256" key="8">
    <source>
        <dbReference type="ARBA" id="ARBA00023163"/>
    </source>
</evidence>
<feature type="domain" description="Zn(2)-C6 fungal-type" evidence="12">
    <location>
        <begin position="38"/>
        <end position="64"/>
    </location>
</feature>
<name>A0A072PSN7_9EURO</name>
<dbReference type="Pfam" id="PF00172">
    <property type="entry name" value="Zn_clus"/>
    <property type="match status" value="1"/>
</dbReference>
<evidence type="ECO:0000256" key="11">
    <source>
        <dbReference type="SAM" id="Phobius"/>
    </source>
</evidence>
<comment type="caution">
    <text evidence="14">The sequence shown here is derived from an EMBL/GenBank/DDBJ whole genome shotgun (WGS) entry which is preliminary data.</text>
</comment>
<keyword evidence="9" id="KW-0539">Nucleus</keyword>
<comment type="subcellular location">
    <subcellularLocation>
        <location evidence="1">Nucleus</location>
    </subcellularLocation>
</comment>
<dbReference type="InterPro" id="IPR001138">
    <property type="entry name" value="Zn2Cys6_DnaBD"/>
</dbReference>
<proteinExistence type="predicted"/>
<dbReference type="VEuPathDB" id="FungiDB:A1O9_01095"/>
<dbReference type="PANTHER" id="PTHR40626:SF8">
    <property type="entry name" value="C2H2 FINGER DOMAIN TRANSCRIPTION FACTOR (EUROFUNG)-RELATED"/>
    <property type="match status" value="1"/>
</dbReference>
<dbReference type="Gene3D" id="4.10.240.10">
    <property type="entry name" value="Zn(2)-C6 fungal-type DNA-binding domain"/>
    <property type="match status" value="1"/>
</dbReference>
<evidence type="ECO:0000256" key="1">
    <source>
        <dbReference type="ARBA" id="ARBA00004123"/>
    </source>
</evidence>
<sequence length="640" mass="71733">MAIVNGAGTERHHLQSRKAESLMRVLRLVMRDIFVGYCIASKIRCDGGNPCAPCLKKRAQCVQKSSNESSAGVGVTVDVLLGPNALLDDRVSIRALLNGGVDTFTETFNLPPSDDRVRSLEFHQRKDEQEEQSSSTINSPPTKPTEQVDYLSVFESPLGLDDQYLDFWAGPFGLIPSPSYSSSDTQIDLYNTSMLTADGQSDRTPLEPSPSLSDQANFASSFNLAIYNKLWCLALEPRSRQELTTYANYLLTTEKITKFISLYFRNWHLNCPILHKPTFDPAEVPLSLLVSVVFIGAIYSKNQSERHAAQKLVDVAELVVFDSEVFSLEIEASHVIQRQSASYVGPGDYDWGPFQELQAGFLMVIAQYWAGARIAKGRAMESRFSDVIKVLRKMRLHQARHTPSDRISETVWLQKESRIRTMAVIALLDCAMRIYTNHPCRLILVELDSDLPCKESIFASDHPFMEDGNIFSPRLTISKAFALLFQGNAKRSLSVVKKSSEEPDGEENPPTNSLGDLTKFDLFILIHFLYTYILGYVMTLSFNLPTNSFASDGGRLARGAMTGDTREALAQWRISWDRACKQSTGQSPRLAGMFRNAFSFWLVARSIINKEESIDVITNMEVNCDDALTKLKVLFQNDND</sequence>
<dbReference type="CDD" id="cd12148">
    <property type="entry name" value="fungal_TF_MHR"/>
    <property type="match status" value="1"/>
</dbReference>
<evidence type="ECO:0008006" key="16">
    <source>
        <dbReference type="Google" id="ProtNLM"/>
    </source>
</evidence>
<keyword evidence="3" id="KW-0677">Repeat</keyword>